<dbReference type="InterPro" id="IPR036844">
    <property type="entry name" value="Hint_dom_sf"/>
</dbReference>
<dbReference type="Gene3D" id="2.170.16.10">
    <property type="entry name" value="Hedgehog/Intein (Hint) domain"/>
    <property type="match status" value="1"/>
</dbReference>
<dbReference type="RefSeq" id="WP_126331501.1">
    <property type="nucleotide sequence ID" value="NZ_LR134343.1"/>
</dbReference>
<accession>A0A3S4R249</accession>
<evidence type="ECO:0000313" key="2">
    <source>
        <dbReference type="Proteomes" id="UP000274100"/>
    </source>
</evidence>
<dbReference type="Proteomes" id="UP000274100">
    <property type="component" value="Chromosome"/>
</dbReference>
<dbReference type="EMBL" id="LR134343">
    <property type="protein sequence ID" value="VEG13892.1"/>
    <property type="molecule type" value="Genomic_DNA"/>
</dbReference>
<protein>
    <submittedName>
        <fullName evidence="1">Protein of uncharacterized function (DUF1557)</fullName>
    </submittedName>
</protein>
<sequence>MLKIQITKNVGGRVVDRVKQGKANSSNVQKGKTCSFRGDMLISTLTGYKAIENINIGDFVLAKNEITGKLNYQSVTNKYSNQYDQSVYIEVWDNQGNQQTLVSNKIHPFFTKVNQANNPQPSSEGYVYQGNIANGAWVDD</sequence>
<proteinExistence type="predicted"/>
<name>A0A3S4R249_9GAMM</name>
<evidence type="ECO:0000313" key="1">
    <source>
        <dbReference type="EMBL" id="VEG13892.1"/>
    </source>
</evidence>
<organism evidence="1 2">
    <name type="scientific">Moraxella cuniculi</name>
    <dbReference type="NCBI Taxonomy" id="34061"/>
    <lineage>
        <taxon>Bacteria</taxon>
        <taxon>Pseudomonadati</taxon>
        <taxon>Pseudomonadota</taxon>
        <taxon>Gammaproteobacteria</taxon>
        <taxon>Moraxellales</taxon>
        <taxon>Moraxellaceae</taxon>
        <taxon>Moraxella</taxon>
    </lineage>
</organism>
<gene>
    <name evidence="1" type="ORF">NCTC10297_01866</name>
</gene>
<dbReference type="KEGG" id="mcun:NCTC10297_01866"/>
<dbReference type="AlphaFoldDB" id="A0A3S4R249"/>
<reference evidence="1 2" key="1">
    <citation type="submission" date="2018-12" db="EMBL/GenBank/DDBJ databases">
        <authorList>
            <consortium name="Pathogen Informatics"/>
        </authorList>
    </citation>
    <scope>NUCLEOTIDE SEQUENCE [LARGE SCALE GENOMIC DNA]</scope>
    <source>
        <strain evidence="1 2">NCTC10297</strain>
    </source>
</reference>
<dbReference type="SUPFAM" id="SSF51294">
    <property type="entry name" value="Hedgehog/intein (Hint) domain"/>
    <property type="match status" value="1"/>
</dbReference>
<dbReference type="OrthoDB" id="2664633at2"/>
<dbReference type="Pfam" id="PF07591">
    <property type="entry name" value="PT-HINT"/>
    <property type="match status" value="1"/>
</dbReference>